<keyword evidence="3" id="KW-1185">Reference proteome</keyword>
<proteinExistence type="predicted"/>
<keyword evidence="1" id="KW-0732">Signal</keyword>
<feature type="signal peptide" evidence="1">
    <location>
        <begin position="1"/>
        <end position="17"/>
    </location>
</feature>
<reference evidence="2 3" key="1">
    <citation type="submission" date="2023-11" db="EMBL/GenBank/DDBJ databases">
        <title>Peredibacter starrii A3.12.</title>
        <authorList>
            <person name="Mitchell R.J."/>
        </authorList>
    </citation>
    <scope>NUCLEOTIDE SEQUENCE [LARGE SCALE GENOMIC DNA]</scope>
    <source>
        <strain evidence="2 3">A3.12</strain>
    </source>
</reference>
<dbReference type="AlphaFoldDB" id="A0AAX4HNX8"/>
<dbReference type="EMBL" id="CP139487">
    <property type="protein sequence ID" value="WPU65009.1"/>
    <property type="molecule type" value="Genomic_DNA"/>
</dbReference>
<evidence type="ECO:0000313" key="2">
    <source>
        <dbReference type="EMBL" id="WPU65009.1"/>
    </source>
</evidence>
<evidence type="ECO:0000313" key="3">
    <source>
        <dbReference type="Proteomes" id="UP001324634"/>
    </source>
</evidence>
<dbReference type="KEGG" id="psti:SOO65_20135"/>
<sequence length="141" mass="16313">MKFLLLVSWFVSSQVFALDLCQLRDTYEFDQVVQFERLPTIRTVSKNFSDLEKRMIHQALKLQPWQRGIRMDESLRAFGDLFDGYRGPNPGEIVYYQVKGQKLALVHYFPGENEYGAFFLVGNGTTKMVARVDDSEISCSL</sequence>
<name>A0AAX4HNX8_9BACT</name>
<protein>
    <submittedName>
        <fullName evidence="2">Uncharacterized protein</fullName>
    </submittedName>
</protein>
<gene>
    <name evidence="2" type="ORF">SOO65_20135</name>
</gene>
<accession>A0AAX4HNX8</accession>
<dbReference type="Proteomes" id="UP001324634">
    <property type="component" value="Chromosome"/>
</dbReference>
<dbReference type="RefSeq" id="WP_321394896.1">
    <property type="nucleotide sequence ID" value="NZ_CP139487.1"/>
</dbReference>
<organism evidence="2 3">
    <name type="scientific">Peredibacter starrii</name>
    <dbReference type="NCBI Taxonomy" id="28202"/>
    <lineage>
        <taxon>Bacteria</taxon>
        <taxon>Pseudomonadati</taxon>
        <taxon>Bdellovibrionota</taxon>
        <taxon>Bacteriovoracia</taxon>
        <taxon>Bacteriovoracales</taxon>
        <taxon>Bacteriovoracaceae</taxon>
        <taxon>Peredibacter</taxon>
    </lineage>
</organism>
<feature type="chain" id="PRO_5043780310" evidence="1">
    <location>
        <begin position="18"/>
        <end position="141"/>
    </location>
</feature>
<evidence type="ECO:0000256" key="1">
    <source>
        <dbReference type="SAM" id="SignalP"/>
    </source>
</evidence>